<dbReference type="SUPFAM" id="SSF53623">
    <property type="entry name" value="MurD-like peptide ligases, catalytic domain"/>
    <property type="match status" value="1"/>
</dbReference>
<dbReference type="EMBL" id="CP002160">
    <property type="protein sequence ID" value="ADL51495.1"/>
    <property type="molecule type" value="Genomic_DNA"/>
</dbReference>
<feature type="binding site" evidence="8">
    <location>
        <position position="30"/>
    </location>
    <ligand>
        <name>UDP-N-acetyl-alpha-D-muramoyl-L-alanyl-D-glutamate</name>
        <dbReference type="ChEBI" id="CHEBI:83900"/>
    </ligand>
</feature>
<dbReference type="Pfam" id="PF02875">
    <property type="entry name" value="Mur_ligase_C"/>
    <property type="match status" value="1"/>
</dbReference>
<proteinExistence type="inferred from homology"/>
<keyword evidence="8" id="KW-0963">Cytoplasm</keyword>
<dbReference type="GO" id="GO:0071555">
    <property type="term" value="P:cell wall organization"/>
    <property type="evidence" value="ECO:0007669"/>
    <property type="project" value="UniProtKB-KW"/>
</dbReference>
<organism evidence="13 14">
    <name type="scientific">Clostridium cellulovorans (strain ATCC 35296 / DSM 3052 / OCM 3 / 743B)</name>
    <dbReference type="NCBI Taxonomy" id="573061"/>
    <lineage>
        <taxon>Bacteria</taxon>
        <taxon>Bacillati</taxon>
        <taxon>Bacillota</taxon>
        <taxon>Clostridia</taxon>
        <taxon>Eubacteriales</taxon>
        <taxon>Clostridiaceae</taxon>
        <taxon>Clostridium</taxon>
    </lineage>
</organism>
<sequence length="481" mass="53467">MNLKELIKDLDYEVLNGDIDVDINGIQYDSRKVNSSDVFVCIPGFTVDGHNFAEKAVNSGANVIICEKDITAYKDVTIIKVKNTRKALAKVSAVYYNNPERRLKIIGVTGTNGKTTSVFMLKAILEKAGFKVGLIGTIANYIGDKKLKAERTTPESLELFKLFNDMTEAGVDYCVMEVSSHSLDLDRVYGIEFNSGIFTNLTQDHLDYHKTLENYFNSKAKLFTVSKSSIINLDDDYGVALADKTQEKLTYAIDKNADLKAENINLTSRGSTFELEYNGEKEIFNINIPGKYNIQNALGCIGSILKEGVHLKVIKEGLDSLKAVPGRCEIVTQGRNLGFEIIVDYAHTPDSLLKILKTAREFTDGRLISVFGCGGDRDNSKRHIMGGIGSENSDIAIITSDNPRSEEPSEIIKQVVSGIKKDNYLVEEDRRKAIKLAMKTAKNGDIIVVAGKGHEDYQVLKDKTIDFDERIVIDELIKELF</sequence>
<dbReference type="InterPro" id="IPR035911">
    <property type="entry name" value="MurE/MurF_N"/>
</dbReference>
<evidence type="ECO:0000256" key="3">
    <source>
        <dbReference type="ARBA" id="ARBA00022618"/>
    </source>
</evidence>
<dbReference type="GO" id="GO:0008765">
    <property type="term" value="F:UDP-N-acetylmuramoylalanyl-D-glutamate-2,6-diaminopimelate ligase activity"/>
    <property type="evidence" value="ECO:0007669"/>
    <property type="project" value="UniProtKB-UniRule"/>
</dbReference>
<dbReference type="InterPro" id="IPR005761">
    <property type="entry name" value="UDP-N-AcMur-Glu-dNH2Pim_ligase"/>
</dbReference>
<feature type="binding site" evidence="8">
    <location>
        <position position="377"/>
    </location>
    <ligand>
        <name>meso-2,6-diaminopimelate</name>
        <dbReference type="ChEBI" id="CHEBI:57791"/>
    </ligand>
</feature>
<dbReference type="GO" id="GO:0005737">
    <property type="term" value="C:cytoplasm"/>
    <property type="evidence" value="ECO:0007669"/>
    <property type="project" value="UniProtKB-SubCell"/>
</dbReference>
<dbReference type="NCBIfam" id="TIGR01085">
    <property type="entry name" value="murE"/>
    <property type="match status" value="1"/>
</dbReference>
<evidence type="ECO:0000259" key="10">
    <source>
        <dbReference type="Pfam" id="PF01225"/>
    </source>
</evidence>
<feature type="binding site" evidence="8">
    <location>
        <position position="187"/>
    </location>
    <ligand>
        <name>UDP-N-acetyl-alpha-D-muramoyl-L-alanyl-D-glutamate</name>
        <dbReference type="ChEBI" id="CHEBI:83900"/>
    </ligand>
</feature>
<feature type="domain" description="Mur ligase N-terminal catalytic" evidence="10">
    <location>
        <begin position="23"/>
        <end position="96"/>
    </location>
</feature>
<protein>
    <recommendedName>
        <fullName evidence="8">UDP-N-acetylmuramoyl-L-alanyl-D-glutamate--2,6-diaminopimelate ligase</fullName>
        <ecNumber evidence="8">6.3.2.13</ecNumber>
    </recommendedName>
    <alternativeName>
        <fullName evidence="8">Meso-A2pm-adding enzyme</fullName>
    </alternativeName>
    <alternativeName>
        <fullName evidence="8">Meso-diaminopimelate-adding enzyme</fullName>
    </alternativeName>
    <alternativeName>
        <fullName evidence="8">UDP-MurNAc-L-Ala-D-Glu:meso-diaminopimelate ligase</fullName>
    </alternativeName>
    <alternativeName>
        <fullName evidence="8">UDP-MurNAc-tripeptide synthetase</fullName>
    </alternativeName>
    <alternativeName>
        <fullName evidence="8">UDP-N-acetylmuramyl-tripeptide synthetase</fullName>
    </alternativeName>
</protein>
<comment type="subcellular location">
    <subcellularLocation>
        <location evidence="8 9">Cytoplasm</location>
    </subcellularLocation>
</comment>
<evidence type="ECO:0000256" key="9">
    <source>
        <dbReference type="RuleBase" id="RU004135"/>
    </source>
</evidence>
<keyword evidence="5 8" id="KW-0573">Peptidoglycan synthesis</keyword>
<dbReference type="eggNOG" id="COG0769">
    <property type="taxonomic scope" value="Bacteria"/>
</dbReference>
<feature type="domain" description="Mur ligase C-terminal" evidence="11">
    <location>
        <begin position="326"/>
        <end position="453"/>
    </location>
</feature>
<evidence type="ECO:0000259" key="11">
    <source>
        <dbReference type="Pfam" id="PF02875"/>
    </source>
</evidence>
<dbReference type="InterPro" id="IPR036565">
    <property type="entry name" value="Mur-like_cat_sf"/>
</dbReference>
<evidence type="ECO:0000256" key="6">
    <source>
        <dbReference type="ARBA" id="ARBA00023306"/>
    </source>
</evidence>
<dbReference type="Gene3D" id="3.90.190.20">
    <property type="entry name" value="Mur ligase, C-terminal domain"/>
    <property type="match status" value="1"/>
</dbReference>
<dbReference type="AlphaFoldDB" id="D9SKJ9"/>
<accession>D9SKJ9</accession>
<keyword evidence="4 8" id="KW-0133">Cell shape</keyword>
<dbReference type="NCBIfam" id="NF001126">
    <property type="entry name" value="PRK00139.1-4"/>
    <property type="match status" value="1"/>
</dbReference>
<dbReference type="Pfam" id="PF01225">
    <property type="entry name" value="Mur_ligase"/>
    <property type="match status" value="1"/>
</dbReference>
<dbReference type="Proteomes" id="UP000002730">
    <property type="component" value="Chromosome"/>
</dbReference>
<dbReference type="OrthoDB" id="9800958at2"/>
<dbReference type="KEGG" id="ccb:Clocel_1751"/>
<comment type="catalytic activity">
    <reaction evidence="8">
        <text>UDP-N-acetyl-alpha-D-muramoyl-L-alanyl-D-glutamate + meso-2,6-diaminopimelate + ATP = UDP-N-acetyl-alpha-D-muramoyl-L-alanyl-gamma-D-glutamyl-meso-2,6-diaminopimelate + ADP + phosphate + H(+)</text>
        <dbReference type="Rhea" id="RHEA:23676"/>
        <dbReference type="ChEBI" id="CHEBI:15378"/>
        <dbReference type="ChEBI" id="CHEBI:30616"/>
        <dbReference type="ChEBI" id="CHEBI:43474"/>
        <dbReference type="ChEBI" id="CHEBI:57791"/>
        <dbReference type="ChEBI" id="CHEBI:83900"/>
        <dbReference type="ChEBI" id="CHEBI:83905"/>
        <dbReference type="ChEBI" id="CHEBI:456216"/>
        <dbReference type="EC" id="6.3.2.13"/>
    </reaction>
</comment>
<feature type="binding site" evidence="8">
    <location>
        <begin position="152"/>
        <end position="153"/>
    </location>
    <ligand>
        <name>UDP-N-acetyl-alpha-D-muramoyl-L-alanyl-D-glutamate</name>
        <dbReference type="ChEBI" id="CHEBI:83900"/>
    </ligand>
</feature>
<feature type="binding site" evidence="8">
    <location>
        <begin position="110"/>
        <end position="116"/>
    </location>
    <ligand>
        <name>ATP</name>
        <dbReference type="ChEBI" id="CHEBI:30616"/>
    </ligand>
</feature>
<dbReference type="PANTHER" id="PTHR23135:SF4">
    <property type="entry name" value="UDP-N-ACETYLMURAMOYL-L-ALANYL-D-GLUTAMATE--2,6-DIAMINOPIMELATE LIGASE MURE HOMOLOG, CHLOROPLASTIC"/>
    <property type="match status" value="1"/>
</dbReference>
<gene>
    <name evidence="8" type="primary">murE</name>
    <name evidence="13" type="ordered locus">Clocel_1751</name>
</gene>
<feature type="modified residue" description="N6-carboxylysine" evidence="8">
    <location>
        <position position="219"/>
    </location>
</feature>
<evidence type="ECO:0000259" key="12">
    <source>
        <dbReference type="Pfam" id="PF08245"/>
    </source>
</evidence>
<dbReference type="GO" id="GO:0051301">
    <property type="term" value="P:cell division"/>
    <property type="evidence" value="ECO:0007669"/>
    <property type="project" value="UniProtKB-KW"/>
</dbReference>
<dbReference type="NCBIfam" id="NF001124">
    <property type="entry name" value="PRK00139.1-2"/>
    <property type="match status" value="1"/>
</dbReference>
<comment type="cofactor">
    <cofactor evidence="8">
        <name>Mg(2+)</name>
        <dbReference type="ChEBI" id="CHEBI:18420"/>
    </cofactor>
</comment>
<feature type="short sequence motif" description="Meso-diaminopimelate recognition motif" evidence="8">
    <location>
        <begin position="401"/>
        <end position="404"/>
    </location>
</feature>
<dbReference type="Gene3D" id="3.40.1390.10">
    <property type="entry name" value="MurE/MurF, N-terminal domain"/>
    <property type="match status" value="1"/>
</dbReference>
<dbReference type="SUPFAM" id="SSF53244">
    <property type="entry name" value="MurD-like peptide ligases, peptide-binding domain"/>
    <property type="match status" value="1"/>
</dbReference>
<dbReference type="HAMAP" id="MF_00208">
    <property type="entry name" value="MurE"/>
    <property type="match status" value="1"/>
</dbReference>
<keyword evidence="3 8" id="KW-0132">Cell division</keyword>
<feature type="binding site" evidence="8">
    <location>
        <position position="455"/>
    </location>
    <ligand>
        <name>meso-2,6-diaminopimelate</name>
        <dbReference type="ChEBI" id="CHEBI:57791"/>
    </ligand>
</feature>
<dbReference type="GO" id="GO:0005524">
    <property type="term" value="F:ATP binding"/>
    <property type="evidence" value="ECO:0007669"/>
    <property type="project" value="UniProtKB-UniRule"/>
</dbReference>
<feature type="binding site" evidence="8">
    <location>
        <position position="451"/>
    </location>
    <ligand>
        <name>meso-2,6-diaminopimelate</name>
        <dbReference type="ChEBI" id="CHEBI:57791"/>
    </ligand>
</feature>
<comment type="PTM">
    <text evidence="8">Carboxylation is probably crucial for Mg(2+) binding and, consequently, for the gamma-phosphate positioning of ATP.</text>
</comment>
<dbReference type="STRING" id="573061.Clocel_1751"/>
<comment type="function">
    <text evidence="8">Catalyzes the addition of meso-diaminopimelic acid to the nucleotide precursor UDP-N-acetylmuramoyl-L-alanyl-D-glutamate (UMAG) in the biosynthesis of bacterial cell-wall peptidoglycan.</text>
</comment>
<dbReference type="PANTHER" id="PTHR23135">
    <property type="entry name" value="MUR LIGASE FAMILY MEMBER"/>
    <property type="match status" value="1"/>
</dbReference>
<dbReference type="GO" id="GO:0000287">
    <property type="term" value="F:magnesium ion binding"/>
    <property type="evidence" value="ECO:0007669"/>
    <property type="project" value="UniProtKB-UniRule"/>
</dbReference>
<dbReference type="SUPFAM" id="SSF63418">
    <property type="entry name" value="MurE/MurF N-terminal domain"/>
    <property type="match status" value="1"/>
</dbReference>
<keyword evidence="14" id="KW-1185">Reference proteome</keyword>
<evidence type="ECO:0000313" key="13">
    <source>
        <dbReference type="EMBL" id="ADL51495.1"/>
    </source>
</evidence>
<dbReference type="InterPro" id="IPR013221">
    <property type="entry name" value="Mur_ligase_cen"/>
</dbReference>
<comment type="similarity">
    <text evidence="2 8">Belongs to the MurCDEF family. MurE subfamily.</text>
</comment>
<evidence type="ECO:0000256" key="4">
    <source>
        <dbReference type="ARBA" id="ARBA00022960"/>
    </source>
</evidence>
<keyword evidence="8" id="KW-0460">Magnesium</keyword>
<dbReference type="UniPathway" id="UPA00219"/>
<dbReference type="RefSeq" id="WP_010077293.1">
    <property type="nucleotide sequence ID" value="NC_014393.1"/>
</dbReference>
<dbReference type="InterPro" id="IPR036615">
    <property type="entry name" value="Mur_ligase_C_dom_sf"/>
</dbReference>
<evidence type="ECO:0000256" key="2">
    <source>
        <dbReference type="ARBA" id="ARBA00005898"/>
    </source>
</evidence>
<reference evidence="13 14" key="1">
    <citation type="submission" date="2010-08" db="EMBL/GenBank/DDBJ databases">
        <title>Complete sequence of Clostridium cellulovorans 743B.</title>
        <authorList>
            <consortium name="US DOE Joint Genome Institute"/>
            <person name="Lucas S."/>
            <person name="Copeland A."/>
            <person name="Lapidus A."/>
            <person name="Cheng J.-F."/>
            <person name="Bruce D."/>
            <person name="Goodwin L."/>
            <person name="Pitluck S."/>
            <person name="Chertkov O."/>
            <person name="Detter J.C."/>
            <person name="Han C."/>
            <person name="Tapia R."/>
            <person name="Land M."/>
            <person name="Hauser L."/>
            <person name="Chang Y.-J."/>
            <person name="Jeffries C."/>
            <person name="Kyrpides N."/>
            <person name="Ivanova N."/>
            <person name="Mikhailova N."/>
            <person name="Hemme C.L."/>
            <person name="Woyke T."/>
        </authorList>
    </citation>
    <scope>NUCLEOTIDE SEQUENCE [LARGE SCALE GENOMIC DNA]</scope>
    <source>
        <strain evidence="14">ATCC 35296 / DSM 3052 / OCM 3 / 743B</strain>
    </source>
</reference>
<dbReference type="GO" id="GO:0009252">
    <property type="term" value="P:peptidoglycan biosynthetic process"/>
    <property type="evidence" value="ECO:0007669"/>
    <property type="project" value="UniProtKB-UniRule"/>
</dbReference>
<keyword evidence="6 8" id="KW-0131">Cell cycle</keyword>
<feature type="binding site" evidence="8">
    <location>
        <begin position="401"/>
        <end position="404"/>
    </location>
    <ligand>
        <name>meso-2,6-diaminopimelate</name>
        <dbReference type="ChEBI" id="CHEBI:57791"/>
    </ligand>
</feature>
<keyword evidence="7 8" id="KW-0961">Cell wall biogenesis/degradation</keyword>
<name>D9SKJ9_CLOC7</name>
<dbReference type="GO" id="GO:0008360">
    <property type="term" value="P:regulation of cell shape"/>
    <property type="evidence" value="ECO:0007669"/>
    <property type="project" value="UniProtKB-KW"/>
</dbReference>
<evidence type="ECO:0000256" key="5">
    <source>
        <dbReference type="ARBA" id="ARBA00022984"/>
    </source>
</evidence>
<keyword evidence="8" id="KW-0067">ATP-binding</keyword>
<feature type="binding site" evidence="8">
    <location>
        <position position="179"/>
    </location>
    <ligand>
        <name>UDP-N-acetyl-alpha-D-muramoyl-L-alanyl-D-glutamate</name>
        <dbReference type="ChEBI" id="CHEBI:83900"/>
    </ligand>
</feature>
<dbReference type="EC" id="6.3.2.13" evidence="8"/>
<keyword evidence="8" id="KW-0436">Ligase</keyword>
<evidence type="ECO:0000256" key="1">
    <source>
        <dbReference type="ARBA" id="ARBA00004752"/>
    </source>
</evidence>
<evidence type="ECO:0000313" key="14">
    <source>
        <dbReference type="Proteomes" id="UP000002730"/>
    </source>
</evidence>
<comment type="caution">
    <text evidence="8">Lacks conserved residue(s) required for the propagation of feature annotation.</text>
</comment>
<dbReference type="InterPro" id="IPR004101">
    <property type="entry name" value="Mur_ligase_C"/>
</dbReference>
<keyword evidence="8" id="KW-0547">Nucleotide-binding</keyword>
<feature type="domain" description="Mur ligase central" evidence="12">
    <location>
        <begin position="108"/>
        <end position="302"/>
    </location>
</feature>
<comment type="pathway">
    <text evidence="1 8 9">Cell wall biogenesis; peptidoglycan biosynthesis.</text>
</comment>
<dbReference type="InterPro" id="IPR000713">
    <property type="entry name" value="Mur_ligase_N"/>
</dbReference>
<dbReference type="HOGENOM" id="CLU_022291_4_0_9"/>
<dbReference type="Pfam" id="PF08245">
    <property type="entry name" value="Mur_ligase_M"/>
    <property type="match status" value="1"/>
</dbReference>
<dbReference type="Gene3D" id="3.40.1190.10">
    <property type="entry name" value="Mur-like, catalytic domain"/>
    <property type="match status" value="1"/>
</dbReference>
<evidence type="ECO:0000256" key="8">
    <source>
        <dbReference type="HAMAP-Rule" id="MF_00208"/>
    </source>
</evidence>
<evidence type="ECO:0000256" key="7">
    <source>
        <dbReference type="ARBA" id="ARBA00023316"/>
    </source>
</evidence>